<evidence type="ECO:0000259" key="14">
    <source>
        <dbReference type="PROSITE" id="PS50222"/>
    </source>
</evidence>
<proteinExistence type="inferred from homology"/>
<keyword evidence="5" id="KW-0677">Repeat</keyword>
<dbReference type="SUPFAM" id="SSF47473">
    <property type="entry name" value="EF-hand"/>
    <property type="match status" value="1"/>
</dbReference>
<dbReference type="InterPro" id="IPR011992">
    <property type="entry name" value="EF-hand-dom_pair"/>
</dbReference>
<dbReference type="PROSITE" id="PS00018">
    <property type="entry name" value="EF_HAND_1"/>
    <property type="match status" value="1"/>
</dbReference>
<dbReference type="Pfam" id="PF00071">
    <property type="entry name" value="Ras"/>
    <property type="match status" value="1"/>
</dbReference>
<evidence type="ECO:0000256" key="12">
    <source>
        <dbReference type="ARBA" id="ARBA00023134"/>
    </source>
</evidence>
<dbReference type="SUPFAM" id="SSF52540">
    <property type="entry name" value="P-loop containing nucleoside triphosphate hydrolases"/>
    <property type="match status" value="1"/>
</dbReference>
<dbReference type="InterPro" id="IPR001806">
    <property type="entry name" value="Small_GTPase"/>
</dbReference>
<keyword evidence="12" id="KW-0342">GTP-binding</keyword>
<sequence>MKFGIIKQRMRASQSISNAEGAVDVTIENPKNELTESNDTAADRHVTNPQKVPLKPQTVHIEVLGDEKVGKTSLICSLVSRHFNERVPPTLLNVQIPAEESDEDVVISITDTSSTKPVMQRVTDATRRSDAILLVYDLTRLETFHRVQRWLDLIAKQKPVAVVLVANKADLFGSIQRIHGSYANQIRHIYDKYEFVVATVECSTKVFAEVARAFYLAQKAVLYPREPLYNSKEMKFQPKCVRAIKRVFRLYNRAGNGIMTREELNDYQQDCFGVRLLPEELDTLMEYLSTTISSGVTQDSRGLYLEGFLYLWKLFIERNRPESCWQVLRSLGYSNNLILEIPADRISVPAHEDNQTAKLSITATEYLTRLFSQFDVDRDGYLSEDELADIFSIVDDPQPPWLCQPNQKLLFETTIVHGKNAISLKTWLACWLAVAQENPQQLLRILFYLGYDDKEAPALEYAKRFSKHDSQIVRCIVVGGTRSDRLRFLRPLVGKQLTSLPVEESSSESNSADANALKISLSDVKNDTLADIDTTAVLQAVNEIDTDRDGKTFLLISEAKEQFGSMASDEIEKKADIICFLYNPTTKDAAIRISDMDMTLDSSIARQYIMIRPDNATDDEWRSNIIHIEHPSQKYRWQPFDPASPEDAYKKLVRNAQQTRPTSSSSWSHPIVSLIAVGVITTVGFLMYRRPGVAEIWLAKLSPAITELLLRTRLYHPPAKFDKNN</sequence>
<dbReference type="Proteomes" id="UP000053237">
    <property type="component" value="Unassembled WGS sequence"/>
</dbReference>
<dbReference type="SMART" id="SM00054">
    <property type="entry name" value="EFh"/>
    <property type="match status" value="2"/>
</dbReference>
<name>A0A024G660_9STRA</name>
<evidence type="ECO:0000256" key="3">
    <source>
        <dbReference type="ARBA" id="ARBA00022692"/>
    </source>
</evidence>
<dbReference type="PANTHER" id="PTHR46819">
    <property type="entry name" value="EF-HAND CALCIUM-BINDING DOMAIN-CONTAINING PROTEIN 7"/>
    <property type="match status" value="1"/>
</dbReference>
<gene>
    <name evidence="15" type="ORF">BN9_028170</name>
</gene>
<protein>
    <recommendedName>
        <fullName evidence="14">EF-hand domain-containing protein</fullName>
    </recommendedName>
</protein>
<evidence type="ECO:0000313" key="16">
    <source>
        <dbReference type="Proteomes" id="UP000053237"/>
    </source>
</evidence>
<dbReference type="Pfam" id="PF08356">
    <property type="entry name" value="EF_assoc_2"/>
    <property type="match status" value="1"/>
</dbReference>
<evidence type="ECO:0000256" key="8">
    <source>
        <dbReference type="ARBA" id="ARBA00022801"/>
    </source>
</evidence>
<keyword evidence="11" id="KW-0496">Mitochondrion</keyword>
<evidence type="ECO:0000256" key="5">
    <source>
        <dbReference type="ARBA" id="ARBA00022737"/>
    </source>
</evidence>
<dbReference type="STRING" id="65357.A0A024G660"/>
<dbReference type="PROSITE" id="PS50222">
    <property type="entry name" value="EF_HAND_2"/>
    <property type="match status" value="1"/>
</dbReference>
<dbReference type="GO" id="GO:0003924">
    <property type="term" value="F:GTPase activity"/>
    <property type="evidence" value="ECO:0007669"/>
    <property type="project" value="InterPro"/>
</dbReference>
<dbReference type="Gene3D" id="3.40.50.300">
    <property type="entry name" value="P-loop containing nucleotide triphosphate hydrolases"/>
    <property type="match status" value="1"/>
</dbReference>
<comment type="similarity">
    <text evidence="2">Belongs to the mitochondrial Rho GTPase family.</text>
</comment>
<feature type="domain" description="EF-hand" evidence="14">
    <location>
        <begin position="362"/>
        <end position="397"/>
    </location>
</feature>
<keyword evidence="10" id="KW-1133">Transmembrane helix</keyword>
<keyword evidence="8" id="KW-0378">Hydrolase</keyword>
<keyword evidence="7" id="KW-1000">Mitochondrion outer membrane</keyword>
<dbReference type="InParanoid" id="A0A024G660"/>
<accession>A0A024G660</accession>
<dbReference type="InterPro" id="IPR052266">
    <property type="entry name" value="Miro-EF-hand_domain"/>
</dbReference>
<organism evidence="15 16">
    <name type="scientific">Albugo candida</name>
    <dbReference type="NCBI Taxonomy" id="65357"/>
    <lineage>
        <taxon>Eukaryota</taxon>
        <taxon>Sar</taxon>
        <taxon>Stramenopiles</taxon>
        <taxon>Oomycota</taxon>
        <taxon>Peronosporomycetes</taxon>
        <taxon>Albuginales</taxon>
        <taxon>Albuginaceae</taxon>
        <taxon>Albugo</taxon>
    </lineage>
</organism>
<dbReference type="GO" id="GO:0005741">
    <property type="term" value="C:mitochondrial outer membrane"/>
    <property type="evidence" value="ECO:0007669"/>
    <property type="project" value="UniProtKB-SubCell"/>
</dbReference>
<dbReference type="SMART" id="SM00174">
    <property type="entry name" value="RHO"/>
    <property type="match status" value="1"/>
</dbReference>
<comment type="subcellular location">
    <subcellularLocation>
        <location evidence="1">Mitochondrion outer membrane</location>
        <topology evidence="1">Single-pass type IV membrane protein</topology>
    </subcellularLocation>
</comment>
<dbReference type="InterPro" id="IPR002048">
    <property type="entry name" value="EF_hand_dom"/>
</dbReference>
<dbReference type="OrthoDB" id="10020961at2759"/>
<dbReference type="PRINTS" id="PR00449">
    <property type="entry name" value="RASTRNSFRMNG"/>
</dbReference>
<evidence type="ECO:0000256" key="2">
    <source>
        <dbReference type="ARBA" id="ARBA00007981"/>
    </source>
</evidence>
<evidence type="ECO:0000256" key="11">
    <source>
        <dbReference type="ARBA" id="ARBA00023128"/>
    </source>
</evidence>
<comment type="caution">
    <text evidence="15">The sequence shown here is derived from an EMBL/GenBank/DDBJ whole genome shotgun (WGS) entry which is preliminary data.</text>
</comment>
<dbReference type="InterPro" id="IPR013567">
    <property type="entry name" value="EF_hand_assoc_2"/>
</dbReference>
<keyword evidence="6" id="KW-0547">Nucleotide-binding</keyword>
<evidence type="ECO:0000256" key="4">
    <source>
        <dbReference type="ARBA" id="ARBA00022723"/>
    </source>
</evidence>
<reference evidence="15 16" key="1">
    <citation type="submission" date="2012-05" db="EMBL/GenBank/DDBJ databases">
        <title>Recombination and specialization in a pathogen metapopulation.</title>
        <authorList>
            <person name="Gardiner A."/>
            <person name="Kemen E."/>
            <person name="Schultz-Larsen T."/>
            <person name="MacLean D."/>
            <person name="Van Oosterhout C."/>
            <person name="Jones J.D.G."/>
        </authorList>
    </citation>
    <scope>NUCLEOTIDE SEQUENCE [LARGE SCALE GENOMIC DNA]</scope>
    <source>
        <strain evidence="15 16">Ac Nc2</strain>
    </source>
</reference>
<dbReference type="EMBL" id="CAIX01000028">
    <property type="protein sequence ID" value="CCI42033.1"/>
    <property type="molecule type" value="Genomic_DNA"/>
</dbReference>
<dbReference type="AlphaFoldDB" id="A0A024G660"/>
<dbReference type="PROSITE" id="PS51419">
    <property type="entry name" value="RAB"/>
    <property type="match status" value="1"/>
</dbReference>
<dbReference type="SMART" id="SM00175">
    <property type="entry name" value="RAB"/>
    <property type="match status" value="1"/>
</dbReference>
<evidence type="ECO:0000313" key="15">
    <source>
        <dbReference type="EMBL" id="CCI42033.1"/>
    </source>
</evidence>
<dbReference type="GO" id="GO:0005525">
    <property type="term" value="F:GTP binding"/>
    <property type="evidence" value="ECO:0007669"/>
    <property type="project" value="UniProtKB-KW"/>
</dbReference>
<keyword evidence="4" id="KW-0479">Metal-binding</keyword>
<evidence type="ECO:0000256" key="6">
    <source>
        <dbReference type="ARBA" id="ARBA00022741"/>
    </source>
</evidence>
<evidence type="ECO:0000256" key="1">
    <source>
        <dbReference type="ARBA" id="ARBA00004200"/>
    </source>
</evidence>
<evidence type="ECO:0000256" key="9">
    <source>
        <dbReference type="ARBA" id="ARBA00022837"/>
    </source>
</evidence>
<dbReference type="FunFam" id="1.10.238.10:FF:000011">
    <property type="entry name" value="Mitochondrial Rho GTPase"/>
    <property type="match status" value="1"/>
</dbReference>
<dbReference type="InterPro" id="IPR018247">
    <property type="entry name" value="EF_Hand_1_Ca_BS"/>
</dbReference>
<dbReference type="InterPro" id="IPR027417">
    <property type="entry name" value="P-loop_NTPase"/>
</dbReference>
<evidence type="ECO:0000256" key="13">
    <source>
        <dbReference type="ARBA" id="ARBA00023136"/>
    </source>
</evidence>
<keyword evidence="3" id="KW-0812">Transmembrane</keyword>
<keyword evidence="16" id="KW-1185">Reference proteome</keyword>
<dbReference type="GO" id="GO:0005509">
    <property type="term" value="F:calcium ion binding"/>
    <property type="evidence" value="ECO:0007669"/>
    <property type="project" value="InterPro"/>
</dbReference>
<dbReference type="SMART" id="SM00173">
    <property type="entry name" value="RAS"/>
    <property type="match status" value="1"/>
</dbReference>
<keyword evidence="9" id="KW-0106">Calcium</keyword>
<dbReference type="Pfam" id="PF13202">
    <property type="entry name" value="EF-hand_5"/>
    <property type="match status" value="1"/>
</dbReference>
<dbReference type="PANTHER" id="PTHR46819:SF1">
    <property type="entry name" value="EF-HAND CALCIUM-BINDING DOMAIN-CONTAINING PROTEIN 7"/>
    <property type="match status" value="1"/>
</dbReference>
<evidence type="ECO:0000256" key="7">
    <source>
        <dbReference type="ARBA" id="ARBA00022787"/>
    </source>
</evidence>
<evidence type="ECO:0000256" key="10">
    <source>
        <dbReference type="ARBA" id="ARBA00022989"/>
    </source>
</evidence>
<dbReference type="Gene3D" id="1.10.238.10">
    <property type="entry name" value="EF-hand"/>
    <property type="match status" value="2"/>
</dbReference>
<keyword evidence="13" id="KW-0472">Membrane</keyword>